<protein>
    <submittedName>
        <fullName evidence="1">Uncharacterized protein</fullName>
    </submittedName>
</protein>
<name>A0A2R7Y4N6_9CREN</name>
<sequence>MTKCLAEGKIFRCSVNLEKGSLVIKRLDEDRPLEVKLPFTNVKDVLLIGDRVRLISSDGFVTEVFVNEIVRKELSFTVLIVKYLKEGATLRERLETLIERYVSLNGLALKLITSLAKSAMPDWAKVRELSLRINDVVSGFQDLDVEYLKLTSSKLLRDVEIRDVTQISMDVKNLVRYAVSAFKEAIKKMDLGVDATPLIDLTLLTFVYRYSKDLGLVIQAEKTFNMFTRSVEEFAEGLIGFNESLKSGFINGFLDKFKADEDILQTSKAYLNLIESTVREFL</sequence>
<comment type="caution">
    <text evidence="1">The sequence shown here is derived from an EMBL/GenBank/DDBJ whole genome shotgun (WGS) entry which is preliminary data.</text>
</comment>
<dbReference type="AlphaFoldDB" id="A0A2R7Y4N6"/>
<evidence type="ECO:0000313" key="2">
    <source>
        <dbReference type="Proteomes" id="UP000244093"/>
    </source>
</evidence>
<accession>A0A2R7Y4N6</accession>
<proteinExistence type="predicted"/>
<organism evidence="1 2">
    <name type="scientific">Zestosphaera tikiterensis</name>
    <dbReference type="NCBI Taxonomy" id="1973259"/>
    <lineage>
        <taxon>Archaea</taxon>
        <taxon>Thermoproteota</taxon>
        <taxon>Thermoprotei</taxon>
        <taxon>Desulfurococcales</taxon>
        <taxon>Desulfurococcaceae</taxon>
        <taxon>Zestosphaera</taxon>
    </lineage>
</organism>
<reference evidence="1 2" key="1">
    <citation type="journal article" date="2018" name="Syst. Appl. Microbiol.">
        <title>A new symbiotic nanoarchaeote (Candidatus Nanoclepta minutus) and its host (Zestosphaera tikiterensis gen. nov., sp. nov.) from a New Zealand hot spring.</title>
        <authorList>
            <person name="St John E."/>
            <person name="Liu Y."/>
            <person name="Podar M."/>
            <person name="Stott M.B."/>
            <person name="Meneghin J."/>
            <person name="Chen Z."/>
            <person name="Lagutin K."/>
            <person name="Mitchell K."/>
            <person name="Reysenbach A.L."/>
        </authorList>
    </citation>
    <scope>NUCLEOTIDE SEQUENCE [LARGE SCALE GENOMIC DNA]</scope>
    <source>
        <strain evidence="1">NZ3</strain>
    </source>
</reference>
<evidence type="ECO:0000313" key="1">
    <source>
        <dbReference type="EMBL" id="PUA32339.1"/>
    </source>
</evidence>
<gene>
    <name evidence="1" type="ORF">B7O98_06680</name>
</gene>
<dbReference type="EMBL" id="NBVN01000004">
    <property type="protein sequence ID" value="PUA32339.1"/>
    <property type="molecule type" value="Genomic_DNA"/>
</dbReference>
<dbReference type="Proteomes" id="UP000244093">
    <property type="component" value="Unassembled WGS sequence"/>
</dbReference>